<gene>
    <name evidence="1" type="ORF">DPMN_122110</name>
</gene>
<proteinExistence type="predicted"/>
<evidence type="ECO:0000313" key="1">
    <source>
        <dbReference type="EMBL" id="KAH3820364.1"/>
    </source>
</evidence>
<organism evidence="1 2">
    <name type="scientific">Dreissena polymorpha</name>
    <name type="common">Zebra mussel</name>
    <name type="synonym">Mytilus polymorpha</name>
    <dbReference type="NCBI Taxonomy" id="45954"/>
    <lineage>
        <taxon>Eukaryota</taxon>
        <taxon>Metazoa</taxon>
        <taxon>Spiralia</taxon>
        <taxon>Lophotrochozoa</taxon>
        <taxon>Mollusca</taxon>
        <taxon>Bivalvia</taxon>
        <taxon>Autobranchia</taxon>
        <taxon>Heteroconchia</taxon>
        <taxon>Euheterodonta</taxon>
        <taxon>Imparidentia</taxon>
        <taxon>Neoheterodontei</taxon>
        <taxon>Myida</taxon>
        <taxon>Dreissenoidea</taxon>
        <taxon>Dreissenidae</taxon>
        <taxon>Dreissena</taxon>
    </lineage>
</organism>
<reference evidence="1" key="2">
    <citation type="submission" date="2020-11" db="EMBL/GenBank/DDBJ databases">
        <authorList>
            <person name="McCartney M.A."/>
            <person name="Auch B."/>
            <person name="Kono T."/>
            <person name="Mallez S."/>
            <person name="Becker A."/>
            <person name="Gohl D.M."/>
            <person name="Silverstein K.A.T."/>
            <person name="Koren S."/>
            <person name="Bechman K.B."/>
            <person name="Herman A."/>
            <person name="Abrahante J.E."/>
            <person name="Garbe J."/>
        </authorList>
    </citation>
    <scope>NUCLEOTIDE SEQUENCE</scope>
    <source>
        <strain evidence="1">Duluth1</strain>
        <tissue evidence="1">Whole animal</tissue>
    </source>
</reference>
<keyword evidence="2" id="KW-1185">Reference proteome</keyword>
<accession>A0A9D4GRT4</accession>
<dbReference type="AlphaFoldDB" id="A0A9D4GRT4"/>
<sequence>MTSIDAAFAEQSTGPYSMALKVKIVAVKPADIYWKDEEEKRVMHFAMRDGNTTTKGLCYDAAKFCKVQVICSENLMFKNLCCVQTKNNVVT</sequence>
<dbReference type="Proteomes" id="UP000828390">
    <property type="component" value="Unassembled WGS sequence"/>
</dbReference>
<protein>
    <submittedName>
        <fullName evidence="1">Uncharacterized protein</fullName>
    </submittedName>
</protein>
<reference evidence="1" key="1">
    <citation type="journal article" date="2019" name="bioRxiv">
        <title>The Genome of the Zebra Mussel, Dreissena polymorpha: A Resource for Invasive Species Research.</title>
        <authorList>
            <person name="McCartney M.A."/>
            <person name="Auch B."/>
            <person name="Kono T."/>
            <person name="Mallez S."/>
            <person name="Zhang Y."/>
            <person name="Obille A."/>
            <person name="Becker A."/>
            <person name="Abrahante J.E."/>
            <person name="Garbe J."/>
            <person name="Badalamenti J.P."/>
            <person name="Herman A."/>
            <person name="Mangelson H."/>
            <person name="Liachko I."/>
            <person name="Sullivan S."/>
            <person name="Sone E.D."/>
            <person name="Koren S."/>
            <person name="Silverstein K.A.T."/>
            <person name="Beckman K.B."/>
            <person name="Gohl D.M."/>
        </authorList>
    </citation>
    <scope>NUCLEOTIDE SEQUENCE</scope>
    <source>
        <strain evidence="1">Duluth1</strain>
        <tissue evidence="1">Whole animal</tissue>
    </source>
</reference>
<dbReference type="EMBL" id="JAIWYP010000005">
    <property type="protein sequence ID" value="KAH3820364.1"/>
    <property type="molecule type" value="Genomic_DNA"/>
</dbReference>
<evidence type="ECO:0000313" key="2">
    <source>
        <dbReference type="Proteomes" id="UP000828390"/>
    </source>
</evidence>
<comment type="caution">
    <text evidence="1">The sequence shown here is derived from an EMBL/GenBank/DDBJ whole genome shotgun (WGS) entry which is preliminary data.</text>
</comment>
<name>A0A9D4GRT4_DREPO</name>